<organism evidence="1 2">
    <name type="scientific">Mycobacterium hippophais</name>
    <dbReference type="NCBI Taxonomy" id="3016340"/>
    <lineage>
        <taxon>Bacteria</taxon>
        <taxon>Bacillati</taxon>
        <taxon>Actinomycetota</taxon>
        <taxon>Actinomycetes</taxon>
        <taxon>Mycobacteriales</taxon>
        <taxon>Mycobacteriaceae</taxon>
        <taxon>Mycobacterium</taxon>
    </lineage>
</organism>
<evidence type="ECO:0000313" key="1">
    <source>
        <dbReference type="EMBL" id="MCZ8381109.1"/>
    </source>
</evidence>
<protein>
    <submittedName>
        <fullName evidence="1">Mitomycin antibiotics/polyketide fumonisin biosynthesis protein</fullName>
    </submittedName>
</protein>
<dbReference type="RefSeq" id="WP_269895654.1">
    <property type="nucleotide sequence ID" value="NZ_JAPZPY010000009.1"/>
</dbReference>
<name>A0ABT4PWZ7_9MYCO</name>
<gene>
    <name evidence="1" type="ORF">O6P37_19755</name>
</gene>
<keyword evidence="2" id="KW-1185">Reference proteome</keyword>
<dbReference type="SUPFAM" id="SSF51197">
    <property type="entry name" value="Clavaminate synthase-like"/>
    <property type="match status" value="1"/>
</dbReference>
<dbReference type="EMBL" id="JAPZPY010000009">
    <property type="protein sequence ID" value="MCZ8381109.1"/>
    <property type="molecule type" value="Genomic_DNA"/>
</dbReference>
<proteinExistence type="predicted"/>
<sequence>MLDVDDFIRDGFARLAGAARRETADAARELLWRQIGLSPDEPKNWNAPVKWAADLTGHGPFGEISRSPRLADALDLVCGRGGWLPRGALGNIPVRFPAHPPAEDRGWHIDANTPAPDGSWSVSGRPHTLLLLTLLSDVGPDDAPTRIRIGSHRAVAAALGDRRFSFEDSAPLVDEASERCPVGYATGKPGDMYLVHPFTVHAADEHRGSTPRFMAQAPVMLTRPLTPGTEPALARVWD</sequence>
<accession>A0ABT4PWZ7</accession>
<comment type="caution">
    <text evidence="1">The sequence shown here is derived from an EMBL/GenBank/DDBJ whole genome shotgun (WGS) entry which is preliminary data.</text>
</comment>
<dbReference type="Proteomes" id="UP001142153">
    <property type="component" value="Unassembled WGS sequence"/>
</dbReference>
<dbReference type="Gene3D" id="2.60.120.620">
    <property type="entry name" value="q2cbj1_9rhob like domain"/>
    <property type="match status" value="1"/>
</dbReference>
<evidence type="ECO:0000313" key="2">
    <source>
        <dbReference type="Proteomes" id="UP001142153"/>
    </source>
</evidence>
<reference evidence="1" key="1">
    <citation type="submission" date="2022-12" db="EMBL/GenBank/DDBJ databases">
        <authorList>
            <person name="Deng Y."/>
            <person name="Zhang Y.-Q."/>
        </authorList>
    </citation>
    <scope>NUCLEOTIDE SEQUENCE</scope>
    <source>
        <strain evidence="1">CPCC 205372</strain>
    </source>
</reference>